<dbReference type="Pfam" id="PF06114">
    <property type="entry name" value="Peptidase_M78"/>
    <property type="match status" value="1"/>
</dbReference>
<evidence type="ECO:0000313" key="4">
    <source>
        <dbReference type="Proteomes" id="UP001629059"/>
    </source>
</evidence>
<dbReference type="InterPro" id="IPR052345">
    <property type="entry name" value="Rad_response_metalloprotease"/>
</dbReference>
<evidence type="ECO:0000259" key="2">
    <source>
        <dbReference type="PROSITE" id="PS50943"/>
    </source>
</evidence>
<proteinExistence type="inferred from homology"/>
<name>A0ABW8YE91_9FLAO</name>
<sequence length="356" mass="41702">MNNRQLTFAREFRGYSQTELANSIKGLSQSNLSKFEKGLGYLSEDLQKKIIDFLDFPVSFFERKINSTITHAHYRKKSAVSKAEITKFENKCKLLGYIVDEMSESINWPEFNFIQLNIEEGYSPAYIAGYNRAALKIPKGAPLKDICNLLENNGVIIYEMEIPEKFDGISFFTDKGYPIVIINRNFPNDRKRFTIAHELGHLLMHNDFQFPISEYRDEKFKEKEANEFASEFLMPSSDIKNSLRGLKWNDLGVLKSYWLTSIASIIRRAKDLECISNDRFKHFRIEMSRYGYNKKEPIDVYIDKPQCFKNGYHLFKNELSYSDDDFVQTMNLPLDIIKDIFYYDRLVSLKVVRNIA</sequence>
<dbReference type="Gene3D" id="1.10.10.2910">
    <property type="match status" value="1"/>
</dbReference>
<reference evidence="3 4" key="1">
    <citation type="submission" date="2024-06" db="EMBL/GenBank/DDBJ databases">
        <authorList>
            <person name="Kaempfer P."/>
            <person name="Viver T."/>
        </authorList>
    </citation>
    <scope>NUCLEOTIDE SEQUENCE [LARGE SCALE GENOMIC DNA]</scope>
    <source>
        <strain evidence="3 4">ST-75</strain>
    </source>
</reference>
<dbReference type="PROSITE" id="PS50943">
    <property type="entry name" value="HTH_CROC1"/>
    <property type="match status" value="1"/>
</dbReference>
<dbReference type="PANTHER" id="PTHR43236:SF1">
    <property type="entry name" value="BLL7220 PROTEIN"/>
    <property type="match status" value="1"/>
</dbReference>
<keyword evidence="4" id="KW-1185">Reference proteome</keyword>
<feature type="domain" description="HTH cro/C1-type" evidence="2">
    <location>
        <begin position="6"/>
        <end position="61"/>
    </location>
</feature>
<dbReference type="InterPro" id="IPR010982">
    <property type="entry name" value="Lambda_DNA-bd_dom_sf"/>
</dbReference>
<gene>
    <name evidence="3" type="ORF">ABS768_08680</name>
</gene>
<dbReference type="InterPro" id="IPR001387">
    <property type="entry name" value="Cro/C1-type_HTH"/>
</dbReference>
<dbReference type="PANTHER" id="PTHR43236">
    <property type="entry name" value="ANTITOXIN HIGA1"/>
    <property type="match status" value="1"/>
</dbReference>
<evidence type="ECO:0000256" key="1">
    <source>
        <dbReference type="ARBA" id="ARBA00007227"/>
    </source>
</evidence>
<comment type="similarity">
    <text evidence="1">Belongs to the short-chain fatty acyl-CoA assimilation regulator (ScfR) family.</text>
</comment>
<dbReference type="RefSeq" id="WP_408074564.1">
    <property type="nucleotide sequence ID" value="NZ_JBELQB010000005.1"/>
</dbReference>
<dbReference type="Proteomes" id="UP001629059">
    <property type="component" value="Unassembled WGS sequence"/>
</dbReference>
<evidence type="ECO:0000313" key="3">
    <source>
        <dbReference type="EMBL" id="MFL9837570.1"/>
    </source>
</evidence>
<dbReference type="EMBL" id="JBELQB010000005">
    <property type="protein sequence ID" value="MFL9837570.1"/>
    <property type="molecule type" value="Genomic_DNA"/>
</dbReference>
<dbReference type="InterPro" id="IPR010359">
    <property type="entry name" value="IrrE_HExxH"/>
</dbReference>
<dbReference type="CDD" id="cd00093">
    <property type="entry name" value="HTH_XRE"/>
    <property type="match status" value="1"/>
</dbReference>
<accession>A0ABW8YE91</accession>
<dbReference type="SUPFAM" id="SSF47413">
    <property type="entry name" value="lambda repressor-like DNA-binding domains"/>
    <property type="match status" value="1"/>
</dbReference>
<dbReference type="Gene3D" id="1.10.260.40">
    <property type="entry name" value="lambda repressor-like DNA-binding domains"/>
    <property type="match status" value="1"/>
</dbReference>
<organism evidence="3 4">
    <name type="scientific">Flavobacterium rhizophilum</name>
    <dbReference type="NCBI Taxonomy" id="3163296"/>
    <lineage>
        <taxon>Bacteria</taxon>
        <taxon>Pseudomonadati</taxon>
        <taxon>Bacteroidota</taxon>
        <taxon>Flavobacteriia</taxon>
        <taxon>Flavobacteriales</taxon>
        <taxon>Flavobacteriaceae</taxon>
        <taxon>Flavobacterium</taxon>
    </lineage>
</organism>
<comment type="caution">
    <text evidence="3">The sequence shown here is derived from an EMBL/GenBank/DDBJ whole genome shotgun (WGS) entry which is preliminary data.</text>
</comment>
<protein>
    <submittedName>
        <fullName evidence="3">XRE family transcriptional regulator</fullName>
    </submittedName>
</protein>
<dbReference type="SMART" id="SM00530">
    <property type="entry name" value="HTH_XRE"/>
    <property type="match status" value="1"/>
</dbReference>